<evidence type="ECO:0000256" key="1">
    <source>
        <dbReference type="SAM" id="MobiDB-lite"/>
    </source>
</evidence>
<evidence type="ECO:0000313" key="3">
    <source>
        <dbReference type="EMBL" id="PXV64629.1"/>
    </source>
</evidence>
<comment type="caution">
    <text evidence="3">The sequence shown here is derived from an EMBL/GenBank/DDBJ whole genome shotgun (WGS) entry which is preliminary data.</text>
</comment>
<evidence type="ECO:0000256" key="2">
    <source>
        <dbReference type="SAM" id="Phobius"/>
    </source>
</evidence>
<evidence type="ECO:0000313" key="4">
    <source>
        <dbReference type="Proteomes" id="UP000248330"/>
    </source>
</evidence>
<reference evidence="3 4" key="1">
    <citation type="submission" date="2018-04" db="EMBL/GenBank/DDBJ databases">
        <title>Genomic Encyclopedia of Type Strains, Phase IV (KMG-IV): sequencing the most valuable type-strain genomes for metagenomic binning, comparative biology and taxonomic classification.</title>
        <authorList>
            <person name="Goeker M."/>
        </authorList>
    </citation>
    <scope>NUCLEOTIDE SEQUENCE [LARGE SCALE GENOMIC DNA]</scope>
    <source>
        <strain evidence="3 4">DSM 104150</strain>
    </source>
</reference>
<keyword evidence="2" id="KW-1133">Transmembrane helix</keyword>
<protein>
    <submittedName>
        <fullName evidence="3">Ribosomal L7/L12-like protein</fullName>
    </submittedName>
</protein>
<feature type="region of interest" description="Disordered" evidence="1">
    <location>
        <begin position="43"/>
        <end position="63"/>
    </location>
</feature>
<gene>
    <name evidence="3" type="ORF">C8D93_11279</name>
</gene>
<keyword evidence="2" id="KW-0472">Membrane</keyword>
<keyword evidence="4" id="KW-1185">Reference proteome</keyword>
<dbReference type="InterPro" id="IPR014719">
    <property type="entry name" value="Ribosomal_bL12_C/ClpS-like"/>
</dbReference>
<accession>A0A318E1D0</accession>
<dbReference type="EMBL" id="QICN01000012">
    <property type="protein sequence ID" value="PXV64629.1"/>
    <property type="molecule type" value="Genomic_DNA"/>
</dbReference>
<feature type="transmembrane region" description="Helical" evidence="2">
    <location>
        <begin position="110"/>
        <end position="130"/>
    </location>
</feature>
<keyword evidence="2" id="KW-0812">Transmembrane</keyword>
<dbReference type="AlphaFoldDB" id="A0A318E1D0"/>
<dbReference type="Proteomes" id="UP000248330">
    <property type="component" value="Unassembled WGS sequence"/>
</dbReference>
<dbReference type="RefSeq" id="WP_110266629.1">
    <property type="nucleotide sequence ID" value="NZ_CAKZQT010000005.1"/>
</dbReference>
<dbReference type="Gene3D" id="3.30.1390.10">
    <property type="match status" value="2"/>
</dbReference>
<proteinExistence type="predicted"/>
<organism evidence="3 4">
    <name type="scientific">Sinimarinibacterium flocculans</name>
    <dbReference type="NCBI Taxonomy" id="985250"/>
    <lineage>
        <taxon>Bacteria</taxon>
        <taxon>Pseudomonadati</taxon>
        <taxon>Pseudomonadota</taxon>
        <taxon>Gammaproteobacteria</taxon>
        <taxon>Nevskiales</taxon>
        <taxon>Nevskiaceae</taxon>
        <taxon>Sinimarinibacterium</taxon>
    </lineage>
</organism>
<sequence>MTANDDDVLGLIARDRKLDAIKLLRETRGLGLAEAKAEVERLSGTLTSMRPPPSPSTPQSRHVDQEVRQLAQSGQRIAAIKLLRERNRLGLKQAKELLDATVPPAPGRPLSAWVFVAAVIAAAAAVAWFAR</sequence>
<dbReference type="OrthoDB" id="8857528at2"/>
<name>A0A318E1D0_9GAMM</name>